<evidence type="ECO:0000313" key="4">
    <source>
        <dbReference type="EMBL" id="KAK0502044.1"/>
    </source>
</evidence>
<dbReference type="InterPro" id="IPR056884">
    <property type="entry name" value="NPHP3-like_N"/>
</dbReference>
<proteinExistence type="predicted"/>
<dbReference type="PANTHER" id="PTHR10039">
    <property type="entry name" value="AMELOGENIN"/>
    <property type="match status" value="1"/>
</dbReference>
<reference evidence="4" key="1">
    <citation type="submission" date="2023-06" db="EMBL/GenBank/DDBJ databases">
        <authorList>
            <consortium name="Lawrence Berkeley National Laboratory"/>
            <person name="Ahrendt S."/>
            <person name="Sahu N."/>
            <person name="Indic B."/>
            <person name="Wong-Bajracharya J."/>
            <person name="Merenyi Z."/>
            <person name="Ke H.-M."/>
            <person name="Monk M."/>
            <person name="Kocsube S."/>
            <person name="Drula E."/>
            <person name="Lipzen A."/>
            <person name="Balint B."/>
            <person name="Henrissat B."/>
            <person name="Andreopoulos B."/>
            <person name="Martin F.M."/>
            <person name="Harder C.B."/>
            <person name="Rigling D."/>
            <person name="Ford K.L."/>
            <person name="Foster G.D."/>
            <person name="Pangilinan J."/>
            <person name="Papanicolaou A."/>
            <person name="Barry K."/>
            <person name="LaButti K."/>
            <person name="Viragh M."/>
            <person name="Koriabine M."/>
            <person name="Yan M."/>
            <person name="Riley R."/>
            <person name="Champramary S."/>
            <person name="Plett K.L."/>
            <person name="Tsai I.J."/>
            <person name="Slot J."/>
            <person name="Sipos G."/>
            <person name="Plett J."/>
            <person name="Nagy L.G."/>
            <person name="Grigoriev I.V."/>
        </authorList>
    </citation>
    <scope>NUCLEOTIDE SEQUENCE</scope>
    <source>
        <strain evidence="4">HWK02</strain>
    </source>
</reference>
<comment type="caution">
    <text evidence="4">The sequence shown here is derived from an EMBL/GenBank/DDBJ whole genome shotgun (WGS) entry which is preliminary data.</text>
</comment>
<sequence length="813" mass="92134">MTCYQFLPVANVAWNFLSVRINLLRNKRDTGSLVIKLYETMLSTYEHASRYEVLRNHRSLQRVYEALFKQTNECTFFIVTYTKRRAGGHPRILDSHAAPRVVDVLRLSVKAAEFGVAFQYLTKQLRSSSNDVRVLTWGAAEAVNIPAIQQLLLSLRPPAQLHPRSACLQGTRVQIINDVMDWIADCSGGMLWCTGVAGTGKSAIMGTLHQLSNSSAFGRDRLGSFIRYDRTEYTDSSKLITSIAYSLALFDGRIGRAIVQAVRKIGPVLPPSPRVLFDRLLREPLRSIPDLLHEGPVVVIIDGLDESNASDEILRLLAEGFGPELPFMRLIVSSRSLRRISAIFGHSSSVVPLTLDTSSKQVHSDIRTYIERQFSNIYTRDLKGYQAKRFRELCHDLDAIEKITQRANGLFVWADVVCRSIADFPSKSRLHALLGDHIPRDIMQPMTNLYQTALNAIASDRHPNSESVRVKHGVRALLGAVVVAETPPGLTPENFYALVLDGDDTLGHYTLSDVASIVEFASEKDRIQLMHVSFKEFLVDPQRHRDNWFIDVRRHERDLARRCLSSLNTFLRSWRSLVDKYRNRVPAHIRDYAILGPLWHIHCFDGADADLIRTLFNEYFLSWMEVIIKLGSQHLEWFLSSIFGAMTKMQESSIANGDIYCSVYDAAEAAEMIVSDLLQSRSITPIMSSGVRPTDIYSSLRNLPPHNAIRNALSPRQKPDGAVEPAFSNIQLRKEAFPTKRGRETLWRLRELKGFQPVVPEYWLKAEELRRSIPDILNRVIRPGTRTASEKLTPQTIPDRKRSGTIKNSKNTY</sequence>
<evidence type="ECO:0000256" key="2">
    <source>
        <dbReference type="SAM" id="MobiDB-lite"/>
    </source>
</evidence>
<protein>
    <recommendedName>
        <fullName evidence="3">Nephrocystin 3-like N-terminal domain-containing protein</fullName>
    </recommendedName>
</protein>
<keyword evidence="1" id="KW-0677">Repeat</keyword>
<dbReference type="EMBL" id="JAUEPU010000005">
    <property type="protein sequence ID" value="KAK0502044.1"/>
    <property type="molecule type" value="Genomic_DNA"/>
</dbReference>
<dbReference type="Pfam" id="PF24883">
    <property type="entry name" value="NPHP3_N"/>
    <property type="match status" value="1"/>
</dbReference>
<dbReference type="InterPro" id="IPR027417">
    <property type="entry name" value="P-loop_NTPase"/>
</dbReference>
<gene>
    <name evidence="4" type="ORF">EDD18DRAFT_679799</name>
</gene>
<feature type="compositionally biased region" description="Polar residues" evidence="2">
    <location>
        <begin position="787"/>
        <end position="796"/>
    </location>
</feature>
<dbReference type="PANTHER" id="PTHR10039:SF14">
    <property type="entry name" value="NACHT DOMAIN-CONTAINING PROTEIN"/>
    <property type="match status" value="1"/>
</dbReference>
<keyword evidence="5" id="KW-1185">Reference proteome</keyword>
<evidence type="ECO:0000259" key="3">
    <source>
        <dbReference type="Pfam" id="PF24883"/>
    </source>
</evidence>
<dbReference type="Gene3D" id="3.40.50.300">
    <property type="entry name" value="P-loop containing nucleotide triphosphate hydrolases"/>
    <property type="match status" value="1"/>
</dbReference>
<dbReference type="AlphaFoldDB" id="A0AA39QGT5"/>
<organism evidence="4 5">
    <name type="scientific">Armillaria luteobubalina</name>
    <dbReference type="NCBI Taxonomy" id="153913"/>
    <lineage>
        <taxon>Eukaryota</taxon>
        <taxon>Fungi</taxon>
        <taxon>Dikarya</taxon>
        <taxon>Basidiomycota</taxon>
        <taxon>Agaricomycotina</taxon>
        <taxon>Agaricomycetes</taxon>
        <taxon>Agaricomycetidae</taxon>
        <taxon>Agaricales</taxon>
        <taxon>Marasmiineae</taxon>
        <taxon>Physalacriaceae</taxon>
        <taxon>Armillaria</taxon>
    </lineage>
</organism>
<name>A0AA39QGT5_9AGAR</name>
<accession>A0AA39QGT5</accession>
<dbReference type="Proteomes" id="UP001175228">
    <property type="component" value="Unassembled WGS sequence"/>
</dbReference>
<dbReference type="SUPFAM" id="SSF52540">
    <property type="entry name" value="P-loop containing nucleoside triphosphate hydrolases"/>
    <property type="match status" value="1"/>
</dbReference>
<evidence type="ECO:0000256" key="1">
    <source>
        <dbReference type="ARBA" id="ARBA00022737"/>
    </source>
</evidence>
<evidence type="ECO:0000313" key="5">
    <source>
        <dbReference type="Proteomes" id="UP001175228"/>
    </source>
</evidence>
<feature type="region of interest" description="Disordered" evidence="2">
    <location>
        <begin position="787"/>
        <end position="813"/>
    </location>
</feature>
<feature type="domain" description="Nephrocystin 3-like N-terminal" evidence="3">
    <location>
        <begin position="179"/>
        <end position="335"/>
    </location>
</feature>